<dbReference type="PANTHER" id="PTHR33361:SF16">
    <property type="entry name" value="DUF885 DOMAIN-CONTAINING PROTEIN"/>
    <property type="match status" value="1"/>
</dbReference>
<feature type="signal peptide" evidence="1">
    <location>
        <begin position="1"/>
        <end position="20"/>
    </location>
</feature>
<evidence type="ECO:0000256" key="1">
    <source>
        <dbReference type="SAM" id="SignalP"/>
    </source>
</evidence>
<dbReference type="Proteomes" id="UP000551327">
    <property type="component" value="Unassembled WGS sequence"/>
</dbReference>
<comment type="caution">
    <text evidence="2">The sequence shown here is derived from an EMBL/GenBank/DDBJ whole genome shotgun (WGS) entry which is preliminary data.</text>
</comment>
<dbReference type="Pfam" id="PF05960">
    <property type="entry name" value="DUF885"/>
    <property type="match status" value="1"/>
</dbReference>
<evidence type="ECO:0000313" key="2">
    <source>
        <dbReference type="EMBL" id="MBC2668634.1"/>
    </source>
</evidence>
<evidence type="ECO:0000313" key="3">
    <source>
        <dbReference type="Proteomes" id="UP000551327"/>
    </source>
</evidence>
<feature type="chain" id="PRO_5031551800" evidence="1">
    <location>
        <begin position="21"/>
        <end position="621"/>
    </location>
</feature>
<keyword evidence="1" id="KW-0732">Signal</keyword>
<dbReference type="PANTHER" id="PTHR33361">
    <property type="entry name" value="GLR0591 PROTEIN"/>
    <property type="match status" value="1"/>
</dbReference>
<dbReference type="RefSeq" id="WP_185678519.1">
    <property type="nucleotide sequence ID" value="NZ_JACLAX010000004.1"/>
</dbReference>
<protein>
    <submittedName>
        <fullName evidence="2">DUF885 domain-containing protein</fullName>
    </submittedName>
</protein>
<dbReference type="AlphaFoldDB" id="A0A7X1FXD5"/>
<sequence length="621" mass="68511">MGLKASKRQWCGAAAGLALAATGLALTGTGTAGRAAPAQTTRPPVDAAAARAAAERRLMDLFADDARREGALEPFEQLLRGEAVDPRLLALIFTDTLERRQLASVQQSLAALARIDRAALSPERQTSYDAFAWSRRNQLEWLQPDVRARVAVRPMNHFDGLHTGFPALMAAGAVLRYQTPADYRANLALQGAIAKVFDQAILRFREGMASGVVESRLTVRNMLSQIDALLAQPVEQSPFTSAVAQFPATVPEGERAALRAAYIAMAQSTVYPAYRRLRAFLADEYLPVAREAVGLGQMKGGADLYRRLIRAQTTLPLEPEAVHQLGLAEVARIQQEMAGVQRELGFSGPLRSFFDTIRTDPRFHPRSREELAEGFARVARQVDALVPQYFARVPRTRLEIQPYPAYREKYEAGGSYNQGSADGSRPGTFFYNAYDLPSRFLTGIATLYLHEGAPGHHFQISLAQEDTTLPDFQRFGGNNAYVEGWALYAETLGYPMGLYKDPMQHWGTLDDEMLRAMRLVVDTGLHAKGWSREQAIDYMLANSGMGRTDATAEVERYIAIPGQALGYKIGALTILRLRDKARTALGERFDIRAFHEQVLGSGALPLSVLEAKIDRWIAAQR</sequence>
<organism evidence="2 3">
    <name type="scientific">Novosphingobium piscinae</name>
    <dbReference type="NCBI Taxonomy" id="1507448"/>
    <lineage>
        <taxon>Bacteria</taxon>
        <taxon>Pseudomonadati</taxon>
        <taxon>Pseudomonadota</taxon>
        <taxon>Alphaproteobacteria</taxon>
        <taxon>Sphingomonadales</taxon>
        <taxon>Sphingomonadaceae</taxon>
        <taxon>Novosphingobium</taxon>
    </lineage>
</organism>
<name>A0A7X1FXD5_9SPHN</name>
<reference evidence="2 3" key="1">
    <citation type="submission" date="2020-08" db="EMBL/GenBank/DDBJ databases">
        <title>The genome sequence of type strain Novosphingobium piscinae KCTC 42194.</title>
        <authorList>
            <person name="Liu Y."/>
        </authorList>
    </citation>
    <scope>NUCLEOTIDE SEQUENCE [LARGE SCALE GENOMIC DNA]</scope>
    <source>
        <strain evidence="2 3">KCTC 42194</strain>
    </source>
</reference>
<dbReference type="EMBL" id="JACLAX010000004">
    <property type="protein sequence ID" value="MBC2668634.1"/>
    <property type="molecule type" value="Genomic_DNA"/>
</dbReference>
<gene>
    <name evidence="2" type="ORF">H7F53_05735</name>
</gene>
<keyword evidence="3" id="KW-1185">Reference proteome</keyword>
<dbReference type="InterPro" id="IPR010281">
    <property type="entry name" value="DUF885"/>
</dbReference>
<proteinExistence type="predicted"/>
<accession>A0A7X1FXD5</accession>